<feature type="signal peptide" evidence="1">
    <location>
        <begin position="1"/>
        <end position="25"/>
    </location>
</feature>
<feature type="chain" id="PRO_5014753368" evidence="1">
    <location>
        <begin position="26"/>
        <end position="88"/>
    </location>
</feature>
<accession>A0A2M4DDJ5</accession>
<reference evidence="2" key="1">
    <citation type="submission" date="2018-01" db="EMBL/GenBank/DDBJ databases">
        <title>An insight into the sialome of Amazonian anophelines.</title>
        <authorList>
            <person name="Ribeiro J.M."/>
            <person name="Scarpassa V."/>
            <person name="Calvo E."/>
        </authorList>
    </citation>
    <scope>NUCLEOTIDE SEQUENCE</scope>
</reference>
<name>A0A2M4DDJ5_ANODA</name>
<proteinExistence type="predicted"/>
<dbReference type="AlphaFoldDB" id="A0A2M4DDJ5"/>
<protein>
    <submittedName>
        <fullName evidence="2">Putative secreted protein</fullName>
    </submittedName>
</protein>
<keyword evidence="1" id="KW-0732">Signal</keyword>
<organism evidence="2">
    <name type="scientific">Anopheles darlingi</name>
    <name type="common">Mosquito</name>
    <dbReference type="NCBI Taxonomy" id="43151"/>
    <lineage>
        <taxon>Eukaryota</taxon>
        <taxon>Metazoa</taxon>
        <taxon>Ecdysozoa</taxon>
        <taxon>Arthropoda</taxon>
        <taxon>Hexapoda</taxon>
        <taxon>Insecta</taxon>
        <taxon>Pterygota</taxon>
        <taxon>Neoptera</taxon>
        <taxon>Endopterygota</taxon>
        <taxon>Diptera</taxon>
        <taxon>Nematocera</taxon>
        <taxon>Culicoidea</taxon>
        <taxon>Culicidae</taxon>
        <taxon>Anophelinae</taxon>
        <taxon>Anopheles</taxon>
    </lineage>
</organism>
<sequence>MSFYSGTLWPRHMLLLLLPWIVCWECHKMGTHRHTHAHKPRCSSMQLLAMVHNEVLASPFLTKNQAPAYSMATRHGTARQGTPHFIIS</sequence>
<evidence type="ECO:0000313" key="2">
    <source>
        <dbReference type="EMBL" id="MBW75660.1"/>
    </source>
</evidence>
<dbReference type="EMBL" id="GGFL01011482">
    <property type="protein sequence ID" value="MBW75660.1"/>
    <property type="molecule type" value="Transcribed_RNA"/>
</dbReference>
<evidence type="ECO:0000256" key="1">
    <source>
        <dbReference type="SAM" id="SignalP"/>
    </source>
</evidence>